<gene>
    <name evidence="2" type="ORF">GCM10009682_62180</name>
</gene>
<evidence type="ECO:0000313" key="2">
    <source>
        <dbReference type="EMBL" id="GAA1835601.1"/>
    </source>
</evidence>
<organism evidence="2 3">
    <name type="scientific">Luedemannella flava</name>
    <dbReference type="NCBI Taxonomy" id="349316"/>
    <lineage>
        <taxon>Bacteria</taxon>
        <taxon>Bacillati</taxon>
        <taxon>Actinomycetota</taxon>
        <taxon>Actinomycetes</taxon>
        <taxon>Micromonosporales</taxon>
        <taxon>Micromonosporaceae</taxon>
        <taxon>Luedemannella</taxon>
    </lineage>
</organism>
<dbReference type="EMBL" id="BAAALT010000291">
    <property type="protein sequence ID" value="GAA1835601.1"/>
    <property type="molecule type" value="Genomic_DNA"/>
</dbReference>
<reference evidence="3" key="1">
    <citation type="journal article" date="2019" name="Int. J. Syst. Evol. Microbiol.">
        <title>The Global Catalogue of Microorganisms (GCM) 10K type strain sequencing project: providing services to taxonomists for standard genome sequencing and annotation.</title>
        <authorList>
            <consortium name="The Broad Institute Genomics Platform"/>
            <consortium name="The Broad Institute Genome Sequencing Center for Infectious Disease"/>
            <person name="Wu L."/>
            <person name="Ma J."/>
        </authorList>
    </citation>
    <scope>NUCLEOTIDE SEQUENCE [LARGE SCALE GENOMIC DNA]</scope>
    <source>
        <strain evidence="3">JCM 13250</strain>
    </source>
</reference>
<protein>
    <submittedName>
        <fullName evidence="2">Uncharacterized protein</fullName>
    </submittedName>
</protein>
<accession>A0ABP4YZF1</accession>
<sequence length="193" mass="20892">MTKRILGSLTRRTRSLVTVGLVSLGLVVATTTPAHAASWYFFDNFETNASSNWVKDGTGTYSGIVTPTGGVNYSKGGYVAARFYNSFGSLGRSVYIAPRAGHPAISCKATFSVRRDALYGSLPKVNLEVIDPVTWDYVAFSSTYVINTEFAAFSTSTWYGGPANVFIRVSVLGQNTTVSQAVYFDNAYVTCSY</sequence>
<keyword evidence="1" id="KW-0732">Signal</keyword>
<dbReference type="RefSeq" id="WP_344140233.1">
    <property type="nucleotide sequence ID" value="NZ_BAAALT010000291.1"/>
</dbReference>
<dbReference type="Proteomes" id="UP001500218">
    <property type="component" value="Unassembled WGS sequence"/>
</dbReference>
<keyword evidence="3" id="KW-1185">Reference proteome</keyword>
<feature type="chain" id="PRO_5047318733" evidence="1">
    <location>
        <begin position="37"/>
        <end position="193"/>
    </location>
</feature>
<feature type="signal peptide" evidence="1">
    <location>
        <begin position="1"/>
        <end position="36"/>
    </location>
</feature>
<evidence type="ECO:0000313" key="3">
    <source>
        <dbReference type="Proteomes" id="UP001500218"/>
    </source>
</evidence>
<name>A0ABP4YZF1_9ACTN</name>
<comment type="caution">
    <text evidence="2">The sequence shown here is derived from an EMBL/GenBank/DDBJ whole genome shotgun (WGS) entry which is preliminary data.</text>
</comment>
<evidence type="ECO:0000256" key="1">
    <source>
        <dbReference type="SAM" id="SignalP"/>
    </source>
</evidence>
<proteinExistence type="predicted"/>